<organism evidence="2 3">
    <name type="scientific">Rhizopogon vinicolor AM-OR11-026</name>
    <dbReference type="NCBI Taxonomy" id="1314800"/>
    <lineage>
        <taxon>Eukaryota</taxon>
        <taxon>Fungi</taxon>
        <taxon>Dikarya</taxon>
        <taxon>Basidiomycota</taxon>
        <taxon>Agaricomycotina</taxon>
        <taxon>Agaricomycetes</taxon>
        <taxon>Agaricomycetidae</taxon>
        <taxon>Boletales</taxon>
        <taxon>Suillineae</taxon>
        <taxon>Rhizopogonaceae</taxon>
        <taxon>Rhizopogon</taxon>
    </lineage>
</organism>
<evidence type="ECO:0000256" key="1">
    <source>
        <dbReference type="SAM" id="Phobius"/>
    </source>
</evidence>
<dbReference type="Proteomes" id="UP000092154">
    <property type="component" value="Unassembled WGS sequence"/>
</dbReference>
<dbReference type="AlphaFoldDB" id="A0A1B7MJ44"/>
<sequence length="107" mass="12572">MARVYWGNIGHWRTLCQTCEQHSCTDRRKWMPVGRWRRGNNTGDGCRIACRVDTRTESAIICLGVLSGVSCSYYVAWIRHKEMKKKSFRRYVYITCITFVAHQAHKI</sequence>
<gene>
    <name evidence="2" type="ORF">K503DRAFT_593277</name>
</gene>
<dbReference type="EMBL" id="KV448959">
    <property type="protein sequence ID" value="OAX32621.1"/>
    <property type="molecule type" value="Genomic_DNA"/>
</dbReference>
<feature type="transmembrane region" description="Helical" evidence="1">
    <location>
        <begin position="58"/>
        <end position="76"/>
    </location>
</feature>
<proteinExistence type="predicted"/>
<reference evidence="2 3" key="1">
    <citation type="submission" date="2016-06" db="EMBL/GenBank/DDBJ databases">
        <title>Comparative genomics of the ectomycorrhizal sister species Rhizopogon vinicolor and Rhizopogon vesiculosus (Basidiomycota: Boletales) reveals a divergence of the mating type B locus.</title>
        <authorList>
            <consortium name="DOE Joint Genome Institute"/>
            <person name="Mujic A.B."/>
            <person name="Kuo A."/>
            <person name="Tritt A."/>
            <person name="Lipzen A."/>
            <person name="Chen C."/>
            <person name="Johnson J."/>
            <person name="Sharma A."/>
            <person name="Barry K."/>
            <person name="Grigoriev I.V."/>
            <person name="Spatafora J.W."/>
        </authorList>
    </citation>
    <scope>NUCLEOTIDE SEQUENCE [LARGE SCALE GENOMIC DNA]</scope>
    <source>
        <strain evidence="2 3">AM-OR11-026</strain>
    </source>
</reference>
<keyword evidence="1" id="KW-1133">Transmembrane helix</keyword>
<dbReference type="InParanoid" id="A0A1B7MJ44"/>
<protein>
    <submittedName>
        <fullName evidence="2">Uncharacterized protein</fullName>
    </submittedName>
</protein>
<keyword evidence="1" id="KW-0812">Transmembrane</keyword>
<evidence type="ECO:0000313" key="2">
    <source>
        <dbReference type="EMBL" id="OAX32621.1"/>
    </source>
</evidence>
<evidence type="ECO:0000313" key="3">
    <source>
        <dbReference type="Proteomes" id="UP000092154"/>
    </source>
</evidence>
<name>A0A1B7MJ44_9AGAM</name>
<accession>A0A1B7MJ44</accession>
<keyword evidence="3" id="KW-1185">Reference proteome</keyword>
<keyword evidence="1" id="KW-0472">Membrane</keyword>